<feature type="compositionally biased region" description="Polar residues" evidence="2">
    <location>
        <begin position="321"/>
        <end position="345"/>
    </location>
</feature>
<feature type="region of interest" description="Disordered" evidence="2">
    <location>
        <begin position="1"/>
        <end position="33"/>
    </location>
</feature>
<feature type="compositionally biased region" description="Low complexity" evidence="2">
    <location>
        <begin position="496"/>
        <end position="509"/>
    </location>
</feature>
<evidence type="ECO:0000256" key="1">
    <source>
        <dbReference type="ARBA" id="ARBA00006854"/>
    </source>
</evidence>
<protein>
    <recommendedName>
        <fullName evidence="3">WAPL domain-containing protein</fullName>
    </recommendedName>
</protein>
<dbReference type="EMBL" id="CAXITT010000207">
    <property type="protein sequence ID" value="CAL1535656.1"/>
    <property type="molecule type" value="Genomic_DNA"/>
</dbReference>
<feature type="compositionally biased region" description="Basic and acidic residues" evidence="2">
    <location>
        <begin position="56"/>
        <end position="85"/>
    </location>
</feature>
<dbReference type="InterPro" id="IPR011989">
    <property type="entry name" value="ARM-like"/>
</dbReference>
<feature type="compositionally biased region" description="Low complexity" evidence="2">
    <location>
        <begin position="412"/>
        <end position="421"/>
    </location>
</feature>
<gene>
    <name evidence="4" type="ORF">GSLYS_00009616001</name>
</gene>
<evidence type="ECO:0000256" key="2">
    <source>
        <dbReference type="SAM" id="MobiDB-lite"/>
    </source>
</evidence>
<proteinExistence type="inferred from homology"/>
<reference evidence="4 5" key="1">
    <citation type="submission" date="2024-04" db="EMBL/GenBank/DDBJ databases">
        <authorList>
            <consortium name="Genoscope - CEA"/>
            <person name="William W."/>
        </authorList>
    </citation>
    <scope>NUCLEOTIDE SEQUENCE [LARGE SCALE GENOMIC DNA]</scope>
</reference>
<dbReference type="InterPro" id="IPR022771">
    <property type="entry name" value="WAPL_C"/>
</dbReference>
<keyword evidence="5" id="KW-1185">Reference proteome</keyword>
<feature type="region of interest" description="Disordered" evidence="2">
    <location>
        <begin position="1101"/>
        <end position="1130"/>
    </location>
</feature>
<feature type="compositionally biased region" description="Polar residues" evidence="2">
    <location>
        <begin position="371"/>
        <end position="382"/>
    </location>
</feature>
<evidence type="ECO:0000313" key="5">
    <source>
        <dbReference type="Proteomes" id="UP001497497"/>
    </source>
</evidence>
<dbReference type="AlphaFoldDB" id="A0AAV2HU82"/>
<dbReference type="PANTHER" id="PTHR22100:SF13">
    <property type="entry name" value="WINGS APART-LIKE PROTEIN HOMOLOG"/>
    <property type="match status" value="1"/>
</dbReference>
<accession>A0AAV2HU82</accession>
<feature type="region of interest" description="Disordered" evidence="2">
    <location>
        <begin position="56"/>
        <end position="110"/>
    </location>
</feature>
<dbReference type="InterPro" id="IPR039874">
    <property type="entry name" value="WAPL"/>
</dbReference>
<feature type="compositionally biased region" description="Low complexity" evidence="2">
    <location>
        <begin position="383"/>
        <end position="394"/>
    </location>
</feature>
<feature type="region of interest" description="Disordered" evidence="2">
    <location>
        <begin position="167"/>
        <end position="245"/>
    </location>
</feature>
<evidence type="ECO:0000259" key="3">
    <source>
        <dbReference type="PROSITE" id="PS51271"/>
    </source>
</evidence>
<feature type="domain" description="WAPL" evidence="3">
    <location>
        <begin position="692"/>
        <end position="1240"/>
    </location>
</feature>
<name>A0AAV2HU82_LYMST</name>
<dbReference type="PROSITE" id="PS51271">
    <property type="entry name" value="WAPL"/>
    <property type="match status" value="1"/>
</dbReference>
<evidence type="ECO:0000313" key="4">
    <source>
        <dbReference type="EMBL" id="CAL1535656.1"/>
    </source>
</evidence>
<dbReference type="PANTHER" id="PTHR22100">
    <property type="entry name" value="WINGS APART-LIKE PROTEIN HOMOLOG"/>
    <property type="match status" value="1"/>
</dbReference>
<sequence>MSEDDTPPPRFAGRTYSRSKPSRAIDETSDGKTVPLKAAVSMSKWGKANYVPFRESADGASDVKRIKMECKPEDPFSFDTEDKRKLSPVKKQAAPQQPEPRQSTKLPASRILVKGEGSEEYFPEKINEVSKSPAFRTYTRATTKKPIIMEQFIEVGKVSLSSESLNYHDSKLSSSQDSFTEAKEDSAEDDEIFPVQFKREPLKTYSGEVVTPVDKPDSPPPRKSGYKKKGGPRGRKPLTVSDPDLIEEYKRNYAAQQLKSKPDTATGGLNNSMVVSKEEMANEDQGTTVVVVCKPKGLVEKTDVHTKYFAKPVKSKGGLVQVSSDASSQDTVGENGNTDSTTSTPVKVESVPTHISSRHKNVSYVAANSEGLPSQGSNASNQSSPSTVSPVRRVAQGRGSNLESSPLVPTPGSTDSSSQGDGSLGRGKRYRIFKSRAPQVEEELKPPIYGDELMEDEESPLPCSEQAVDTSVGAQSLISQDDKIVYVEIDVAMEESSSLTQQSSNNTGSAEPPSTVETDSDPSIVKQNDPSAARELLAARLRNMEKGNDSDSTGEPDNMSECSENLQSQESPFNNQNTHEEVSQKEVSSAPRKFFKSKKSLSGSSELQRKIFGGSPQKGSPAKATYNARSWYTEHDADDIKEELSQKGTIKKNEKDEDIVIIKDSSKGPQLKREVHWPERQYDEAYTSLRVSKTHKELYTVVHNVKQTHEVQELGETQDFMDEVDYLLDSLQDTKSKSIRCLSCLKLAGKCISPAFRMHMRAHGTVAKIFSLLHDACTDPCLALSTSAMMFMLSRDRLNMDLDQHSLNLMLKLNEVDTADAEKATAASLRDLEKTKQRVQELLAQLQQETHAREIDLGFVSTGNLAMESLLSLTSRRAGEWFKEELRIMGGLDHIVDSVTACERNLPEDLTQDIQNALPVLRKLDRCLRVLENISSMNADNQFYLISYKNASLLQSCTRTLRLCQQCMPTYAMHESPDEDKTLRDTPGYTVLTCMLAVLRVLLNVTHEHKLGDLDSAAETSLIETILKCLTTTQWCIPVEQRFDMAVLCLGLLINLVENRHTNRKIMMEMETQVKYTERAQAKTMSAIKAVVELFVQREQAAREMEEDNETSTDTSSSESPNKSGEWKESDSGIEWITNSLKKAKEEEEKMKKSTVAAKEGDEANQSILEDDEETFTKALHKAGKHMENSIVASYAGLLLGTTIIDDKEYAATVKKLIPNEDFGPMIKMLKKFLNFMSLTTAFGSTDVNGITKVIDVLESA</sequence>
<comment type="similarity">
    <text evidence="1">Belongs to the WAPL family.</text>
</comment>
<feature type="region of interest" description="Disordered" evidence="2">
    <location>
        <begin position="313"/>
        <end position="468"/>
    </location>
</feature>
<dbReference type="Gene3D" id="1.25.10.10">
    <property type="entry name" value="Leucine-rich Repeat Variant"/>
    <property type="match status" value="1"/>
</dbReference>
<organism evidence="4 5">
    <name type="scientific">Lymnaea stagnalis</name>
    <name type="common">Great pond snail</name>
    <name type="synonym">Helix stagnalis</name>
    <dbReference type="NCBI Taxonomy" id="6523"/>
    <lineage>
        <taxon>Eukaryota</taxon>
        <taxon>Metazoa</taxon>
        <taxon>Spiralia</taxon>
        <taxon>Lophotrochozoa</taxon>
        <taxon>Mollusca</taxon>
        <taxon>Gastropoda</taxon>
        <taxon>Heterobranchia</taxon>
        <taxon>Euthyneura</taxon>
        <taxon>Panpulmonata</taxon>
        <taxon>Hygrophila</taxon>
        <taxon>Lymnaeoidea</taxon>
        <taxon>Lymnaeidae</taxon>
        <taxon>Lymnaea</taxon>
    </lineage>
</organism>
<dbReference type="InterPro" id="IPR012502">
    <property type="entry name" value="WAPL_dom"/>
</dbReference>
<comment type="caution">
    <text evidence="4">The sequence shown here is derived from an EMBL/GenBank/DDBJ whole genome shotgun (WGS) entry which is preliminary data.</text>
</comment>
<dbReference type="Pfam" id="PF07814">
    <property type="entry name" value="WAPL"/>
    <property type="match status" value="1"/>
</dbReference>
<feature type="compositionally biased region" description="Polar residues" evidence="2">
    <location>
        <begin position="550"/>
        <end position="577"/>
    </location>
</feature>
<feature type="compositionally biased region" description="Basic residues" evidence="2">
    <location>
        <begin position="224"/>
        <end position="236"/>
    </location>
</feature>
<feature type="region of interest" description="Disordered" evidence="2">
    <location>
        <begin position="495"/>
        <end position="623"/>
    </location>
</feature>
<dbReference type="Proteomes" id="UP001497497">
    <property type="component" value="Unassembled WGS sequence"/>
</dbReference>